<dbReference type="EMBL" id="DSVQ01000016">
    <property type="protein sequence ID" value="HGT40136.1"/>
    <property type="molecule type" value="Genomic_DNA"/>
</dbReference>
<protein>
    <submittedName>
        <fullName evidence="1">Uncharacterized protein</fullName>
    </submittedName>
</protein>
<evidence type="ECO:0000313" key="1">
    <source>
        <dbReference type="EMBL" id="HGT40136.1"/>
    </source>
</evidence>
<organism evidence="1">
    <name type="scientific">Schlesneria paludicola</name>
    <dbReference type="NCBI Taxonomy" id="360056"/>
    <lineage>
        <taxon>Bacteria</taxon>
        <taxon>Pseudomonadati</taxon>
        <taxon>Planctomycetota</taxon>
        <taxon>Planctomycetia</taxon>
        <taxon>Planctomycetales</taxon>
        <taxon>Planctomycetaceae</taxon>
        <taxon>Schlesneria</taxon>
    </lineage>
</organism>
<proteinExistence type="predicted"/>
<name>A0A7C4LMB8_9PLAN</name>
<comment type="caution">
    <text evidence="1">The sequence shown here is derived from an EMBL/GenBank/DDBJ whole genome shotgun (WGS) entry which is preliminary data.</text>
</comment>
<accession>A0A7C4LMB8</accession>
<gene>
    <name evidence="1" type="ORF">ENS64_12885</name>
</gene>
<reference evidence="1" key="1">
    <citation type="journal article" date="2020" name="mSystems">
        <title>Genome- and Community-Level Interaction Insights into Carbon Utilization and Element Cycling Functions of Hydrothermarchaeota in Hydrothermal Sediment.</title>
        <authorList>
            <person name="Zhou Z."/>
            <person name="Liu Y."/>
            <person name="Xu W."/>
            <person name="Pan J."/>
            <person name="Luo Z.H."/>
            <person name="Li M."/>
        </authorList>
    </citation>
    <scope>NUCLEOTIDE SEQUENCE [LARGE SCALE GENOMIC DNA]</scope>
    <source>
        <strain evidence="1">SpSt-508</strain>
    </source>
</reference>
<sequence>MWHSLRLWLALLGVGIGGWLIFSAVLGERTAPVTEDELPLMVFVDRESGELFVGKARPTPAVHPRLGEPRLLPGWYCPRCAKWYAGPPSDAAERTVDLVRCPKTRDPLHREGPLPAAAPEI</sequence>
<dbReference type="AlphaFoldDB" id="A0A7C4LMB8"/>